<proteinExistence type="predicted"/>
<name>A0ACC1SJ15_9HYPO</name>
<evidence type="ECO:0000313" key="2">
    <source>
        <dbReference type="Proteomes" id="UP001148629"/>
    </source>
</evidence>
<sequence length="754" mass="84454">MSPVAPADSLTLSSGVACDNSGLTFWQNPVLFSADPFDALAVQMPFRSHALLRHFHGTVHAAVTSSALGGPCSKLTIHDSSSLRNVLLVASLHYTWQTGSFGSIESTHLFHKLESIRMINRWIGDGERNDRIVDCSRHILTLVFVECCLGNITVAEAHMTGLTRYLDTMLPLEDVGDLNPPQDAERESLHRYIILAYSAIGGHKGRLHDAAASSTTSGDSPESLRPENVEDLMQKWASPRLALELRLNGLSMVPFFFTSHMGHMSRLVDIRPVLTCLQHITYKCDMRSPVPSINRFAEGRSELWSSNGPAQLVQRLVKTHIQSLDQDIVLDSLALPSSWSGFAVAMSLYLTSVLGVWNGGMSPEPSLLRRMVSVLETDLRTSQMGLAKKRPEAQALWAWKAYVGFISLQNADRSAPGHGLQATSLVSDACLKPWAEATGARYPDRNAIAANILPQPKSLFFQLPFEIRQSILRELFRSAGVQHIVLRGGHYTHARCITDHVAPDDLMEECAKHDSNSFVDQVLHRRLESTWGNHWKCGELHQAKESKQISNVPFLAVLLACRQMYTESRDLLYDTLIFVVHDLDTYYNMTVARPLYVLNEIRHLQLVIRLDVCEPSDRRMVPQELTGIDRWRKSCLALDQAARRLRSVEARLDSTDPGSRHLLSIHSSPQAKIYNIPGRLAEIMTIELPLEPNEINIGHNVPRLNIRARGRPAFRVCNFADRIVRSGHEIQRATVFVNRKRKSGLWGAIGRIWS</sequence>
<comment type="caution">
    <text evidence="1">The sequence shown here is derived from an EMBL/GenBank/DDBJ whole genome shotgun (WGS) entry which is preliminary data.</text>
</comment>
<dbReference type="EMBL" id="JANRMS010000386">
    <property type="protein sequence ID" value="KAJ3540831.1"/>
    <property type="molecule type" value="Genomic_DNA"/>
</dbReference>
<dbReference type="Proteomes" id="UP001148629">
    <property type="component" value="Unassembled WGS sequence"/>
</dbReference>
<reference evidence="1" key="1">
    <citation type="submission" date="2022-08" db="EMBL/GenBank/DDBJ databases">
        <title>Genome Sequence of Fusarium decemcellulare.</title>
        <authorList>
            <person name="Buettner E."/>
        </authorList>
    </citation>
    <scope>NUCLEOTIDE SEQUENCE</scope>
    <source>
        <strain evidence="1">Babe19</strain>
    </source>
</reference>
<keyword evidence="2" id="KW-1185">Reference proteome</keyword>
<gene>
    <name evidence="1" type="ORF">NM208_g4882</name>
</gene>
<protein>
    <submittedName>
        <fullName evidence="1">Uncharacterized protein</fullName>
    </submittedName>
</protein>
<evidence type="ECO:0000313" key="1">
    <source>
        <dbReference type="EMBL" id="KAJ3540831.1"/>
    </source>
</evidence>
<organism evidence="1 2">
    <name type="scientific">Fusarium decemcellulare</name>
    <dbReference type="NCBI Taxonomy" id="57161"/>
    <lineage>
        <taxon>Eukaryota</taxon>
        <taxon>Fungi</taxon>
        <taxon>Dikarya</taxon>
        <taxon>Ascomycota</taxon>
        <taxon>Pezizomycotina</taxon>
        <taxon>Sordariomycetes</taxon>
        <taxon>Hypocreomycetidae</taxon>
        <taxon>Hypocreales</taxon>
        <taxon>Nectriaceae</taxon>
        <taxon>Fusarium</taxon>
        <taxon>Fusarium decemcellulare species complex</taxon>
    </lineage>
</organism>
<accession>A0ACC1SJ15</accession>